<keyword evidence="12" id="KW-1185">Reference proteome</keyword>
<evidence type="ECO:0000256" key="2">
    <source>
        <dbReference type="ARBA" id="ARBA00022448"/>
    </source>
</evidence>
<evidence type="ECO:0000256" key="9">
    <source>
        <dbReference type="RuleBase" id="RU369079"/>
    </source>
</evidence>
<evidence type="ECO:0000256" key="8">
    <source>
        <dbReference type="ARBA" id="ARBA00038436"/>
    </source>
</evidence>
<keyword evidence="7 9" id="KW-0472">Membrane</keyword>
<comment type="subcellular location">
    <subcellularLocation>
        <location evidence="1 9">Cell inner membrane</location>
        <topology evidence="1 9">Multi-pass membrane protein</topology>
    </subcellularLocation>
</comment>
<gene>
    <name evidence="11" type="ORF">SAMN05444336_10895</name>
</gene>
<feature type="domain" description="Tripartite ATP-independent periplasmic transporters DctQ component" evidence="10">
    <location>
        <begin position="34"/>
        <end position="161"/>
    </location>
</feature>
<evidence type="ECO:0000256" key="1">
    <source>
        <dbReference type="ARBA" id="ARBA00004429"/>
    </source>
</evidence>
<dbReference type="AlphaFoldDB" id="A0A1H3DQH2"/>
<comment type="function">
    <text evidence="9">Part of the tripartite ATP-independent periplasmic (TRAP) transport system.</text>
</comment>
<dbReference type="Proteomes" id="UP000199118">
    <property type="component" value="Unassembled WGS sequence"/>
</dbReference>
<dbReference type="GO" id="GO:0015740">
    <property type="term" value="P:C4-dicarboxylate transport"/>
    <property type="evidence" value="ECO:0007669"/>
    <property type="project" value="TreeGrafter"/>
</dbReference>
<sequence length="180" mass="19806">MSIEPLPFRRVEQALDLIRGLCMVVASIALVVLIVAFGWLVFGRYVLNATPTWVEQLALLLICWIAFLGAAVGVRDDTHIGVLLFRDMAPMSVRKALMIAVDVMLAAFGAVMLSAGLELAAFGWDTMLPMLDVPESIRTMAITSLGGLMLLFSGIRALLRMLRFRSWTPDAFPHDDIKDA</sequence>
<keyword evidence="4 9" id="KW-0997">Cell inner membrane</keyword>
<proteinExistence type="inferred from homology"/>
<evidence type="ECO:0000256" key="4">
    <source>
        <dbReference type="ARBA" id="ARBA00022519"/>
    </source>
</evidence>
<feature type="transmembrane region" description="Helical" evidence="9">
    <location>
        <begin position="96"/>
        <end position="117"/>
    </location>
</feature>
<dbReference type="GO" id="GO:0005886">
    <property type="term" value="C:plasma membrane"/>
    <property type="evidence" value="ECO:0007669"/>
    <property type="project" value="UniProtKB-SubCell"/>
</dbReference>
<dbReference type="GO" id="GO:0022857">
    <property type="term" value="F:transmembrane transporter activity"/>
    <property type="evidence" value="ECO:0007669"/>
    <property type="project" value="UniProtKB-UniRule"/>
</dbReference>
<evidence type="ECO:0000313" key="12">
    <source>
        <dbReference type="Proteomes" id="UP000199118"/>
    </source>
</evidence>
<dbReference type="InterPro" id="IPR055348">
    <property type="entry name" value="DctQ"/>
</dbReference>
<feature type="transmembrane region" description="Helical" evidence="9">
    <location>
        <begin position="21"/>
        <end position="42"/>
    </location>
</feature>
<dbReference type="InterPro" id="IPR007387">
    <property type="entry name" value="TRAP_DctQ"/>
</dbReference>
<dbReference type="EMBL" id="FNMZ01000008">
    <property type="protein sequence ID" value="SDX68338.1"/>
    <property type="molecule type" value="Genomic_DNA"/>
</dbReference>
<dbReference type="Pfam" id="PF04290">
    <property type="entry name" value="DctQ"/>
    <property type="match status" value="1"/>
</dbReference>
<feature type="transmembrane region" description="Helical" evidence="9">
    <location>
        <begin position="57"/>
        <end position="75"/>
    </location>
</feature>
<evidence type="ECO:0000259" key="10">
    <source>
        <dbReference type="Pfam" id="PF04290"/>
    </source>
</evidence>
<name>A0A1H3DQH2_9RHOB</name>
<organism evidence="11 12">
    <name type="scientific">Albimonas donghaensis</name>
    <dbReference type="NCBI Taxonomy" id="356660"/>
    <lineage>
        <taxon>Bacteria</taxon>
        <taxon>Pseudomonadati</taxon>
        <taxon>Pseudomonadota</taxon>
        <taxon>Alphaproteobacteria</taxon>
        <taxon>Rhodobacterales</taxon>
        <taxon>Paracoccaceae</taxon>
        <taxon>Albimonas</taxon>
    </lineage>
</organism>
<keyword evidence="2 9" id="KW-0813">Transport</keyword>
<evidence type="ECO:0000256" key="6">
    <source>
        <dbReference type="ARBA" id="ARBA00022989"/>
    </source>
</evidence>
<dbReference type="OrthoDB" id="4964541at2"/>
<comment type="similarity">
    <text evidence="8 9">Belongs to the TRAP transporter small permease family.</text>
</comment>
<dbReference type="RefSeq" id="WP_092684204.1">
    <property type="nucleotide sequence ID" value="NZ_FNMZ01000008.1"/>
</dbReference>
<dbReference type="PANTHER" id="PTHR35011:SF11">
    <property type="entry name" value="TRAP TRANSPORTER SMALL PERMEASE PROTEIN"/>
    <property type="match status" value="1"/>
</dbReference>
<dbReference type="STRING" id="356660.SAMN05444336_10895"/>
<dbReference type="PANTHER" id="PTHR35011">
    <property type="entry name" value="2,3-DIKETO-L-GULONATE TRAP TRANSPORTER SMALL PERMEASE PROTEIN YIAM"/>
    <property type="match status" value="1"/>
</dbReference>
<accession>A0A1H3DQH2</accession>
<evidence type="ECO:0000313" key="11">
    <source>
        <dbReference type="EMBL" id="SDX68338.1"/>
    </source>
</evidence>
<keyword evidence="6 9" id="KW-1133">Transmembrane helix</keyword>
<keyword evidence="5 9" id="KW-0812">Transmembrane</keyword>
<comment type="subunit">
    <text evidence="9">The complex comprises the extracytoplasmic solute receptor protein and the two transmembrane proteins.</text>
</comment>
<evidence type="ECO:0000256" key="3">
    <source>
        <dbReference type="ARBA" id="ARBA00022475"/>
    </source>
</evidence>
<keyword evidence="3" id="KW-1003">Cell membrane</keyword>
<feature type="transmembrane region" description="Helical" evidence="9">
    <location>
        <begin position="137"/>
        <end position="159"/>
    </location>
</feature>
<protein>
    <recommendedName>
        <fullName evidence="9">TRAP transporter small permease protein</fullName>
    </recommendedName>
</protein>
<reference evidence="11 12" key="1">
    <citation type="submission" date="2016-10" db="EMBL/GenBank/DDBJ databases">
        <authorList>
            <person name="de Groot N.N."/>
        </authorList>
    </citation>
    <scope>NUCLEOTIDE SEQUENCE [LARGE SCALE GENOMIC DNA]</scope>
    <source>
        <strain evidence="11 12">DSM 17890</strain>
    </source>
</reference>
<evidence type="ECO:0000256" key="7">
    <source>
        <dbReference type="ARBA" id="ARBA00023136"/>
    </source>
</evidence>
<evidence type="ECO:0000256" key="5">
    <source>
        <dbReference type="ARBA" id="ARBA00022692"/>
    </source>
</evidence>